<dbReference type="InterPro" id="IPR050472">
    <property type="entry name" value="Anth_synth/Amidotransfase"/>
</dbReference>
<dbReference type="SUPFAM" id="SSF52317">
    <property type="entry name" value="Class I glutamine amidotransferase-like"/>
    <property type="match status" value="1"/>
</dbReference>
<dbReference type="Gene3D" id="3.40.50.880">
    <property type="match status" value="1"/>
</dbReference>
<dbReference type="Proteomes" id="UP000610760">
    <property type="component" value="Unassembled WGS sequence"/>
</dbReference>
<proteinExistence type="inferred from homology"/>
<keyword evidence="11" id="KW-0055">Arginine biosynthesis</keyword>
<dbReference type="Pfam" id="PF00988">
    <property type="entry name" value="CPSase_sm_chain"/>
    <property type="match status" value="1"/>
</dbReference>
<organism evidence="13 14">
    <name type="scientific">Fumia xinanensis</name>
    <dbReference type="NCBI Taxonomy" id="2763659"/>
    <lineage>
        <taxon>Bacteria</taxon>
        <taxon>Bacillati</taxon>
        <taxon>Bacillota</taxon>
        <taxon>Clostridia</taxon>
        <taxon>Eubacteriales</taxon>
        <taxon>Oscillospiraceae</taxon>
        <taxon>Fumia</taxon>
    </lineage>
</organism>
<evidence type="ECO:0000256" key="2">
    <source>
        <dbReference type="ARBA" id="ARBA00005077"/>
    </source>
</evidence>
<dbReference type="InterPro" id="IPR017926">
    <property type="entry name" value="GATASE"/>
</dbReference>
<keyword evidence="6 11" id="KW-0067">ATP-binding</keyword>
<dbReference type="Pfam" id="PF00117">
    <property type="entry name" value="GATase"/>
    <property type="match status" value="1"/>
</dbReference>
<dbReference type="GO" id="GO:0004088">
    <property type="term" value="F:carbamoyl-phosphate synthase (glutamine-hydrolyzing) activity"/>
    <property type="evidence" value="ECO:0007669"/>
    <property type="project" value="UniProtKB-UniRule"/>
</dbReference>
<evidence type="ECO:0000256" key="9">
    <source>
        <dbReference type="ARBA" id="ARBA00048816"/>
    </source>
</evidence>
<comment type="similarity">
    <text evidence="3 11">Belongs to the CarA family.</text>
</comment>
<evidence type="ECO:0000256" key="7">
    <source>
        <dbReference type="ARBA" id="ARBA00022962"/>
    </source>
</evidence>
<evidence type="ECO:0000256" key="6">
    <source>
        <dbReference type="ARBA" id="ARBA00022840"/>
    </source>
</evidence>
<dbReference type="RefSeq" id="WP_249294403.1">
    <property type="nucleotide sequence ID" value="NZ_JACRSV010000001.1"/>
</dbReference>
<evidence type="ECO:0000256" key="5">
    <source>
        <dbReference type="ARBA" id="ARBA00022741"/>
    </source>
</evidence>
<dbReference type="SUPFAM" id="SSF52021">
    <property type="entry name" value="Carbamoyl phosphate synthetase, small subunit N-terminal domain"/>
    <property type="match status" value="1"/>
</dbReference>
<evidence type="ECO:0000313" key="14">
    <source>
        <dbReference type="Proteomes" id="UP000610760"/>
    </source>
</evidence>
<feature type="binding site" evidence="11">
    <location>
        <position position="300"/>
    </location>
    <ligand>
        <name>L-glutamine</name>
        <dbReference type="ChEBI" id="CHEBI:58359"/>
    </ligand>
</feature>
<dbReference type="GO" id="GO:0006526">
    <property type="term" value="P:L-arginine biosynthetic process"/>
    <property type="evidence" value="ECO:0007669"/>
    <property type="project" value="UniProtKB-UniRule"/>
</dbReference>
<feature type="binding site" evidence="11">
    <location>
        <position position="302"/>
    </location>
    <ligand>
        <name>L-glutamine</name>
        <dbReference type="ChEBI" id="CHEBI:58359"/>
    </ligand>
</feature>
<comment type="catalytic activity">
    <reaction evidence="9 11">
        <text>hydrogencarbonate + L-glutamine + 2 ATP + H2O = carbamoyl phosphate + L-glutamate + 2 ADP + phosphate + 2 H(+)</text>
        <dbReference type="Rhea" id="RHEA:18633"/>
        <dbReference type="ChEBI" id="CHEBI:15377"/>
        <dbReference type="ChEBI" id="CHEBI:15378"/>
        <dbReference type="ChEBI" id="CHEBI:17544"/>
        <dbReference type="ChEBI" id="CHEBI:29985"/>
        <dbReference type="ChEBI" id="CHEBI:30616"/>
        <dbReference type="ChEBI" id="CHEBI:43474"/>
        <dbReference type="ChEBI" id="CHEBI:58228"/>
        <dbReference type="ChEBI" id="CHEBI:58359"/>
        <dbReference type="ChEBI" id="CHEBI:456216"/>
        <dbReference type="EC" id="6.3.5.5"/>
    </reaction>
</comment>
<comment type="function">
    <text evidence="11">Small subunit of the glutamine-dependent carbamoyl phosphate synthetase (CPSase). CPSase catalyzes the formation of carbamoyl phosphate from the ammonia moiety of glutamine, carbonate, and phosphate donated by ATP, constituting the first step of 2 biosynthetic pathways, one leading to arginine and/or urea and the other to pyrimidine nucleotides. The small subunit (glutamine amidotransferase) binds and cleaves glutamine to supply the large subunit with the substrate ammonia.</text>
</comment>
<dbReference type="InterPro" id="IPR002474">
    <property type="entry name" value="CarbamoylP_synth_ssu_N"/>
</dbReference>
<dbReference type="GO" id="GO:0005524">
    <property type="term" value="F:ATP binding"/>
    <property type="evidence" value="ECO:0007669"/>
    <property type="project" value="UniProtKB-UniRule"/>
</dbReference>
<feature type="binding site" evidence="11">
    <location>
        <position position="262"/>
    </location>
    <ligand>
        <name>L-glutamine</name>
        <dbReference type="ChEBI" id="CHEBI:58359"/>
    </ligand>
</feature>
<dbReference type="FunFam" id="3.50.30.20:FF:000001">
    <property type="entry name" value="Carbamoyl-phosphate synthase small chain"/>
    <property type="match status" value="1"/>
</dbReference>
<dbReference type="PRINTS" id="PR00099">
    <property type="entry name" value="CPSGATASE"/>
</dbReference>
<evidence type="ECO:0000313" key="13">
    <source>
        <dbReference type="EMBL" id="MBC8559510.1"/>
    </source>
</evidence>
<evidence type="ECO:0000259" key="12">
    <source>
        <dbReference type="SMART" id="SM01097"/>
    </source>
</evidence>
<gene>
    <name evidence="11" type="primary">carA</name>
    <name evidence="13" type="ORF">H8710_05420</name>
</gene>
<evidence type="ECO:0000256" key="4">
    <source>
        <dbReference type="ARBA" id="ARBA00022598"/>
    </source>
</evidence>
<dbReference type="HAMAP" id="MF_01209">
    <property type="entry name" value="CPSase_S_chain"/>
    <property type="match status" value="1"/>
</dbReference>
<feature type="region of interest" description="CPSase" evidence="11">
    <location>
        <begin position="1"/>
        <end position="181"/>
    </location>
</feature>
<dbReference type="NCBIfam" id="NF009475">
    <property type="entry name" value="PRK12838.1"/>
    <property type="match status" value="1"/>
</dbReference>
<dbReference type="NCBIfam" id="TIGR01368">
    <property type="entry name" value="CPSaseIIsmall"/>
    <property type="match status" value="1"/>
</dbReference>
<comment type="catalytic activity">
    <reaction evidence="10 11">
        <text>L-glutamine + H2O = L-glutamate + NH4(+)</text>
        <dbReference type="Rhea" id="RHEA:15889"/>
        <dbReference type="ChEBI" id="CHEBI:15377"/>
        <dbReference type="ChEBI" id="CHEBI:28938"/>
        <dbReference type="ChEBI" id="CHEBI:29985"/>
        <dbReference type="ChEBI" id="CHEBI:58359"/>
    </reaction>
</comment>
<dbReference type="GO" id="GO:0006541">
    <property type="term" value="P:glutamine metabolic process"/>
    <property type="evidence" value="ECO:0007669"/>
    <property type="project" value="InterPro"/>
</dbReference>
<feature type="domain" description="Carbamoyl-phosphate synthase small subunit N-terminal" evidence="12">
    <location>
        <begin position="6"/>
        <end position="136"/>
    </location>
</feature>
<protein>
    <recommendedName>
        <fullName evidence="11">Carbamoyl phosphate synthase small chain</fullName>
        <ecNumber evidence="11">6.3.5.5</ecNumber>
    </recommendedName>
    <alternativeName>
        <fullName evidence="11">Carbamoyl phosphate synthetase glutamine chain</fullName>
    </alternativeName>
</protein>
<dbReference type="GO" id="GO:0006207">
    <property type="term" value="P:'de novo' pyrimidine nucleobase biosynthetic process"/>
    <property type="evidence" value="ECO:0007669"/>
    <property type="project" value="InterPro"/>
</dbReference>
<dbReference type="PRINTS" id="PR00096">
    <property type="entry name" value="GATASE"/>
</dbReference>
<reference evidence="13" key="1">
    <citation type="submission" date="2020-08" db="EMBL/GenBank/DDBJ databases">
        <title>Genome public.</title>
        <authorList>
            <person name="Liu C."/>
            <person name="Sun Q."/>
        </authorList>
    </citation>
    <scope>NUCLEOTIDE SEQUENCE</scope>
    <source>
        <strain evidence="13">NSJ-33</strain>
    </source>
</reference>
<dbReference type="InterPro" id="IPR006274">
    <property type="entry name" value="CarbamoylP_synth_ssu"/>
</dbReference>
<comment type="pathway">
    <text evidence="1 11">Pyrimidine metabolism; UMP biosynthesis via de novo pathway; (S)-dihydroorotate from bicarbonate: step 1/3.</text>
</comment>
<keyword evidence="7 11" id="KW-0315">Glutamine amidotransferase</keyword>
<comment type="caution">
    <text evidence="13">The sequence shown here is derived from an EMBL/GenBank/DDBJ whole genome shotgun (WGS) entry which is preliminary data.</text>
</comment>
<comment type="subunit">
    <text evidence="11">Composed of two chains; the small (or glutamine) chain promotes the hydrolysis of glutamine to ammonia, which is used by the large (or ammonia) chain to synthesize carbamoyl phosphate. Tetramer of heterodimers (alpha,beta)4.</text>
</comment>
<dbReference type="PANTHER" id="PTHR43418">
    <property type="entry name" value="MULTIFUNCTIONAL TRYPTOPHAN BIOSYNTHESIS PROTEIN-RELATED"/>
    <property type="match status" value="1"/>
</dbReference>
<keyword evidence="11" id="KW-0028">Amino-acid biosynthesis</keyword>
<feature type="binding site" evidence="11">
    <location>
        <position position="232"/>
    </location>
    <ligand>
        <name>L-glutamine</name>
        <dbReference type="ChEBI" id="CHEBI:58359"/>
    </ligand>
</feature>
<accession>A0A926E4Q9</accession>
<keyword evidence="5 11" id="KW-0547">Nucleotide-binding</keyword>
<dbReference type="GO" id="GO:0044205">
    <property type="term" value="P:'de novo' UMP biosynthetic process"/>
    <property type="evidence" value="ECO:0007669"/>
    <property type="project" value="UniProtKB-UniRule"/>
</dbReference>
<dbReference type="Gene3D" id="3.50.30.20">
    <property type="entry name" value="Carbamoyl-phosphate synthase small subunit, N-terminal domain"/>
    <property type="match status" value="1"/>
</dbReference>
<dbReference type="SMART" id="SM01097">
    <property type="entry name" value="CPSase_sm_chain"/>
    <property type="match status" value="1"/>
</dbReference>
<dbReference type="InterPro" id="IPR036480">
    <property type="entry name" value="CarbP_synth_ssu_N_sf"/>
</dbReference>
<dbReference type="EC" id="6.3.5.5" evidence="11"/>
<feature type="binding site" evidence="11">
    <location>
        <position position="259"/>
    </location>
    <ligand>
        <name>L-glutamine</name>
        <dbReference type="ChEBI" id="CHEBI:58359"/>
    </ligand>
</feature>
<dbReference type="PANTHER" id="PTHR43418:SF7">
    <property type="entry name" value="CARBAMOYL-PHOSPHATE SYNTHASE SMALL CHAIN"/>
    <property type="match status" value="1"/>
</dbReference>
<dbReference type="AlphaFoldDB" id="A0A926E4Q9"/>
<dbReference type="CDD" id="cd01744">
    <property type="entry name" value="GATase1_CPSase"/>
    <property type="match status" value="1"/>
</dbReference>
<keyword evidence="8 11" id="KW-0665">Pyrimidine biosynthesis</keyword>
<evidence type="ECO:0000256" key="10">
    <source>
        <dbReference type="ARBA" id="ARBA00049285"/>
    </source>
</evidence>
<evidence type="ECO:0000256" key="11">
    <source>
        <dbReference type="HAMAP-Rule" id="MF_01209"/>
    </source>
</evidence>
<dbReference type="EMBL" id="JACRSV010000001">
    <property type="protein sequence ID" value="MBC8559510.1"/>
    <property type="molecule type" value="Genomic_DNA"/>
</dbReference>
<keyword evidence="4 11" id="KW-0436">Ligase</keyword>
<evidence type="ECO:0000256" key="1">
    <source>
        <dbReference type="ARBA" id="ARBA00004812"/>
    </source>
</evidence>
<evidence type="ECO:0000256" key="8">
    <source>
        <dbReference type="ARBA" id="ARBA00022975"/>
    </source>
</evidence>
<dbReference type="InterPro" id="IPR035686">
    <property type="entry name" value="CPSase_GATase1"/>
</dbReference>
<dbReference type="InterPro" id="IPR029062">
    <property type="entry name" value="Class_I_gatase-like"/>
</dbReference>
<feature type="binding site" evidence="11">
    <location>
        <position position="303"/>
    </location>
    <ligand>
        <name>L-glutamine</name>
        <dbReference type="ChEBI" id="CHEBI:58359"/>
    </ligand>
</feature>
<comment type="caution">
    <text evidence="11">Lacks conserved residue(s) required for the propagation of feature annotation.</text>
</comment>
<evidence type="ECO:0000256" key="3">
    <source>
        <dbReference type="ARBA" id="ARBA00007800"/>
    </source>
</evidence>
<sequence>MITTERKAWLLLQDGTLFEGKSFGATGSSIGEVIFSTSMAGYQEALSDPTYYGQILTQTFPLIGNYGVNSEDMSADRCFLHGYIVREWCDTPSNFRCEGDIDKFLREQGVIGLYGIDTRHLTKILREKGTMNGLITTEAIRDKANTLKKIAKYTVKNAVQSVTEETPLLNETSQLGPKAELRIGILNLGCCDYLKEEMLDRECDTVIFNPNQPASTILENKVDGIILSEGPGDPAEDKDVLKTIEELIDDGIPMMGIGLGHQMLALANDMKCRRMLHGHRGASQPVIDTLTGKTYITSQNHGYVVNEETVDEDVANIRYKNANDKSCEGLTYKDIPALSVQFRPQGDGSDQDTAFLYDEFVEMVKRQAAR</sequence>
<comment type="pathway">
    <text evidence="2 11">Amino-acid biosynthesis; L-arginine biosynthesis; carbamoyl phosphate from bicarbonate: step 1/1.</text>
</comment>
<feature type="binding site" evidence="11">
    <location>
        <position position="230"/>
    </location>
    <ligand>
        <name>L-glutamine</name>
        <dbReference type="ChEBI" id="CHEBI:58359"/>
    </ligand>
</feature>
<keyword evidence="14" id="KW-1185">Reference proteome</keyword>
<dbReference type="PROSITE" id="PS51273">
    <property type="entry name" value="GATASE_TYPE_1"/>
    <property type="match status" value="1"/>
</dbReference>
<name>A0A926E4Q9_9FIRM</name>